<feature type="chain" id="PRO_5011630804" evidence="2">
    <location>
        <begin position="43"/>
        <end position="456"/>
    </location>
</feature>
<evidence type="ECO:0000256" key="2">
    <source>
        <dbReference type="SAM" id="SignalP"/>
    </source>
</evidence>
<dbReference type="RefSeq" id="WP_093842486.1">
    <property type="nucleotide sequence ID" value="NZ_FPAB01000002.1"/>
</dbReference>
<proteinExistence type="predicted"/>
<feature type="region of interest" description="Disordered" evidence="1">
    <location>
        <begin position="431"/>
        <end position="456"/>
    </location>
</feature>
<dbReference type="SUPFAM" id="SSF52266">
    <property type="entry name" value="SGNH hydrolase"/>
    <property type="match status" value="1"/>
</dbReference>
<feature type="signal peptide" evidence="2">
    <location>
        <begin position="1"/>
        <end position="42"/>
    </location>
</feature>
<evidence type="ECO:0000313" key="4">
    <source>
        <dbReference type="EMBL" id="SFS57986.1"/>
    </source>
</evidence>
<dbReference type="CDD" id="cd01830">
    <property type="entry name" value="XynE_like"/>
    <property type="match status" value="1"/>
</dbReference>
<accession>A0A1I6QZW8</accession>
<dbReference type="PANTHER" id="PTHR43784">
    <property type="entry name" value="GDSL-LIKE LIPASE/ACYLHYDROLASE, PUTATIVE (AFU_ORTHOLOGUE AFUA_2G00820)-RELATED"/>
    <property type="match status" value="1"/>
</dbReference>
<keyword evidence="2" id="KW-0732">Signal</keyword>
<evidence type="ECO:0000313" key="5">
    <source>
        <dbReference type="Proteomes" id="UP000198873"/>
    </source>
</evidence>
<organism evidence="4 5">
    <name type="scientific">Streptomyces harbinensis</name>
    <dbReference type="NCBI Taxonomy" id="1176198"/>
    <lineage>
        <taxon>Bacteria</taxon>
        <taxon>Bacillati</taxon>
        <taxon>Actinomycetota</taxon>
        <taxon>Actinomycetes</taxon>
        <taxon>Kitasatosporales</taxon>
        <taxon>Streptomycetaceae</taxon>
        <taxon>Streptomyces</taxon>
    </lineage>
</organism>
<dbReference type="InterPro" id="IPR036514">
    <property type="entry name" value="SGNH_hydro_sf"/>
</dbReference>
<dbReference type="Proteomes" id="UP000198873">
    <property type="component" value="Unassembled WGS sequence"/>
</dbReference>
<evidence type="ECO:0000259" key="3">
    <source>
        <dbReference type="Pfam" id="PF13472"/>
    </source>
</evidence>
<dbReference type="STRING" id="1176198.SAMN05444716_102568"/>
<dbReference type="PANTHER" id="PTHR43784:SF2">
    <property type="entry name" value="GDSL-LIKE LIPASE_ACYLHYDROLASE, PUTATIVE (AFU_ORTHOLOGUE AFUA_2G00820)-RELATED"/>
    <property type="match status" value="1"/>
</dbReference>
<protein>
    <submittedName>
        <fullName evidence="4">Lysophospholipase L1</fullName>
    </submittedName>
</protein>
<reference evidence="5" key="1">
    <citation type="submission" date="2016-10" db="EMBL/GenBank/DDBJ databases">
        <authorList>
            <person name="Varghese N."/>
            <person name="Submissions S."/>
        </authorList>
    </citation>
    <scope>NUCLEOTIDE SEQUENCE [LARGE SCALE GENOMIC DNA]</scope>
    <source>
        <strain evidence="5">CGMCC 4.7047</strain>
    </source>
</reference>
<gene>
    <name evidence="4" type="ORF">SAMN05444716_102568</name>
</gene>
<dbReference type="AlphaFoldDB" id="A0A1I6QZW8"/>
<dbReference type="Pfam" id="PF13472">
    <property type="entry name" value="Lipase_GDSL_2"/>
    <property type="match status" value="1"/>
</dbReference>
<sequence>MSRTRRVGPGRTTGLRRLRAASLTGALLATLLAPLTAGTAQAGGPPPGPGGSWAGSWATAPTLPHSSGPSAEGFADQTIRQPLRATRGGEWVRLRLSNVYGTGPLTADALSLALPRGPGGIRPGSSTGVTFGGATSVTVPAGEEVLSDPVAFRVRPDTDVIASLHVGAPTGPTTWHRLANRTVYVSAPGSGDRREDPTAAAFPTTLDSYFFVTGLDVATDGDPGTVVAIGASHTDGVGSTRDAARSYPSVLARRLGGEVGVLNAGIGANQVVNDTVYGSIGALGRFDRDVLDQPGVRDVLFIQGINDILGAHYFPDEAPTAGEVIAAYQELTDRAHARGLRIIGGTLGPFRGVPEFTEEREAMRQTLNTWIREESGFDGVIDLDRLWRDPADPSALNPVYDTGDRLHPNDAGYAALAEAIDLGCLSAGPGATGPAPTAGERRDCTPPSIQHTGDRP</sequence>
<evidence type="ECO:0000256" key="1">
    <source>
        <dbReference type="SAM" id="MobiDB-lite"/>
    </source>
</evidence>
<dbReference type="EMBL" id="FPAB01000002">
    <property type="protein sequence ID" value="SFS57986.1"/>
    <property type="molecule type" value="Genomic_DNA"/>
</dbReference>
<feature type="compositionally biased region" description="Polar residues" evidence="1">
    <location>
        <begin position="447"/>
        <end position="456"/>
    </location>
</feature>
<keyword evidence="5" id="KW-1185">Reference proteome</keyword>
<feature type="region of interest" description="Disordered" evidence="1">
    <location>
        <begin position="39"/>
        <end position="75"/>
    </location>
</feature>
<feature type="domain" description="SGNH hydrolase-type esterase" evidence="3">
    <location>
        <begin position="228"/>
        <end position="415"/>
    </location>
</feature>
<name>A0A1I6QZW8_9ACTN</name>
<dbReference type="InterPro" id="IPR053140">
    <property type="entry name" value="GDSL_Rv0518-like"/>
</dbReference>
<dbReference type="Gene3D" id="3.40.50.1110">
    <property type="entry name" value="SGNH hydrolase"/>
    <property type="match status" value="1"/>
</dbReference>
<dbReference type="InterPro" id="IPR013830">
    <property type="entry name" value="SGNH_hydro"/>
</dbReference>